<evidence type="ECO:0000256" key="6">
    <source>
        <dbReference type="SAM" id="MobiDB-lite"/>
    </source>
</evidence>
<evidence type="ECO:0000313" key="9">
    <source>
        <dbReference type="EMBL" id="OAF71575.1"/>
    </source>
</evidence>
<dbReference type="InterPro" id="IPR035965">
    <property type="entry name" value="PAS-like_dom_sf"/>
</dbReference>
<dbReference type="SMART" id="SM00353">
    <property type="entry name" value="HLH"/>
    <property type="match status" value="1"/>
</dbReference>
<dbReference type="AlphaFoldDB" id="A0A177BBJ4"/>
<evidence type="ECO:0000259" key="7">
    <source>
        <dbReference type="PROSITE" id="PS50112"/>
    </source>
</evidence>
<feature type="domain" description="PAS" evidence="7">
    <location>
        <begin position="112"/>
        <end position="176"/>
    </location>
</feature>
<keyword evidence="3" id="KW-0238">DNA-binding</keyword>
<keyword evidence="5" id="KW-0539">Nucleus</keyword>
<dbReference type="SMART" id="SM00091">
    <property type="entry name" value="PAS"/>
    <property type="match status" value="2"/>
</dbReference>
<dbReference type="PROSITE" id="PS50888">
    <property type="entry name" value="BHLH"/>
    <property type="match status" value="1"/>
</dbReference>
<dbReference type="GO" id="GO:0003700">
    <property type="term" value="F:DNA-binding transcription factor activity"/>
    <property type="evidence" value="ECO:0007669"/>
    <property type="project" value="InterPro"/>
</dbReference>
<dbReference type="PRINTS" id="PR00785">
    <property type="entry name" value="NCTRNSLOCATR"/>
</dbReference>
<evidence type="ECO:0000313" key="10">
    <source>
        <dbReference type="Proteomes" id="UP000078046"/>
    </source>
</evidence>
<dbReference type="Pfam" id="PF00010">
    <property type="entry name" value="HLH"/>
    <property type="match status" value="1"/>
</dbReference>
<dbReference type="Pfam" id="PF14598">
    <property type="entry name" value="PAS_11"/>
    <property type="match status" value="1"/>
</dbReference>
<sequence>MNQDFNQFISTPIVNPNINTIGSVDSNKKKELSPSGKEKMARESHCEIERRRRSKMATYVNELCEMVPACASLSRKPDKLTILRLAVSHMKNFSGASNIRTDGSYKPSFLTDEELKHLILEASSGFLFCVELPLGKIIYCSDNIYYVLGVYETDWTNSSIFDLIHSEDVHKVKTELSTSDTNLSNNRVLDVKTGTLKKEQNSNSPKQCVGSRRSFICRMKRGEKMDQSVENVQNFYDNEKYSIVHTSGIIRKLPSSLVDSNQKDEKIICYIAIGRIEPVSSPVGANINNKSEFITRHSAENIITMADPRCVSITGYSVEELLSQNLVNFVYEPEQPIVSQKFYEVLLELGKPIKFSYHFLAKNGTYLMLHTTAYAFMNPVSREFQFIVAQHSILPVFNNCNSVIDNRIRSVAVNNKFHRVPSVPYLDKTFNQEVSYLPQKGPYSYFYDSNDKQGVYSSEYYQGYPINSQTTDCPCDDKNANKHCAYSSSYSQMNMDSTSGGISFKKYDRIPDST</sequence>
<dbReference type="GO" id="GO:0046983">
    <property type="term" value="F:protein dimerization activity"/>
    <property type="evidence" value="ECO:0007669"/>
    <property type="project" value="InterPro"/>
</dbReference>
<dbReference type="InterPro" id="IPR036638">
    <property type="entry name" value="HLH_DNA-bd_sf"/>
</dbReference>
<evidence type="ECO:0000256" key="5">
    <source>
        <dbReference type="ARBA" id="ARBA00023242"/>
    </source>
</evidence>
<gene>
    <name evidence="9" type="ORF">A3Q56_00678</name>
</gene>
<dbReference type="Proteomes" id="UP000078046">
    <property type="component" value="Unassembled WGS sequence"/>
</dbReference>
<keyword evidence="1" id="KW-0677">Repeat</keyword>
<dbReference type="OrthoDB" id="71302at2759"/>
<dbReference type="InterPro" id="IPR000014">
    <property type="entry name" value="PAS"/>
</dbReference>
<dbReference type="Gene3D" id="3.30.450.20">
    <property type="entry name" value="PAS domain"/>
    <property type="match status" value="2"/>
</dbReference>
<dbReference type="GO" id="GO:0003677">
    <property type="term" value="F:DNA binding"/>
    <property type="evidence" value="ECO:0007669"/>
    <property type="project" value="UniProtKB-KW"/>
</dbReference>
<accession>A0A177BBJ4</accession>
<feature type="region of interest" description="Disordered" evidence="6">
    <location>
        <begin position="20"/>
        <end position="42"/>
    </location>
</feature>
<organism evidence="9 10">
    <name type="scientific">Intoshia linei</name>
    <dbReference type="NCBI Taxonomy" id="1819745"/>
    <lineage>
        <taxon>Eukaryota</taxon>
        <taxon>Metazoa</taxon>
        <taxon>Spiralia</taxon>
        <taxon>Lophotrochozoa</taxon>
        <taxon>Mesozoa</taxon>
        <taxon>Orthonectida</taxon>
        <taxon>Rhopaluridae</taxon>
        <taxon>Intoshia</taxon>
    </lineage>
</organism>
<protein>
    <submittedName>
        <fullName evidence="9">Aryl hydrocarbon receptor nuclear translocator-like protein 2</fullName>
    </submittedName>
</protein>
<keyword evidence="2" id="KW-0805">Transcription regulation</keyword>
<dbReference type="PROSITE" id="PS50112">
    <property type="entry name" value="PAS"/>
    <property type="match status" value="2"/>
</dbReference>
<dbReference type="SUPFAM" id="SSF47459">
    <property type="entry name" value="HLH, helix-loop-helix DNA-binding domain"/>
    <property type="match status" value="1"/>
</dbReference>
<keyword evidence="9" id="KW-0675">Receptor</keyword>
<evidence type="ECO:0000256" key="3">
    <source>
        <dbReference type="ARBA" id="ARBA00023125"/>
    </source>
</evidence>
<dbReference type="GO" id="GO:0005634">
    <property type="term" value="C:nucleus"/>
    <property type="evidence" value="ECO:0007669"/>
    <property type="project" value="InterPro"/>
</dbReference>
<evidence type="ECO:0000259" key="8">
    <source>
        <dbReference type="PROSITE" id="PS50888"/>
    </source>
</evidence>
<dbReference type="InterPro" id="IPR011598">
    <property type="entry name" value="bHLH_dom"/>
</dbReference>
<dbReference type="GO" id="GO:0005737">
    <property type="term" value="C:cytoplasm"/>
    <property type="evidence" value="ECO:0007669"/>
    <property type="project" value="InterPro"/>
</dbReference>
<reference evidence="9 10" key="1">
    <citation type="submission" date="2016-04" db="EMBL/GenBank/DDBJ databases">
        <title>The genome of Intoshia linei affirms orthonectids as highly simplified spiralians.</title>
        <authorList>
            <person name="Mikhailov K.V."/>
            <person name="Slusarev G.S."/>
            <person name="Nikitin M.A."/>
            <person name="Logacheva M.D."/>
            <person name="Penin A."/>
            <person name="Aleoshin V."/>
            <person name="Panchin Y.V."/>
        </authorList>
    </citation>
    <scope>NUCLEOTIDE SEQUENCE [LARGE SCALE GENOMIC DNA]</scope>
    <source>
        <strain evidence="9">Intl2013</strain>
        <tissue evidence="9">Whole animal</tissue>
    </source>
</reference>
<name>A0A177BBJ4_9BILA</name>
<dbReference type="CDD" id="cd00130">
    <property type="entry name" value="PAS"/>
    <property type="match status" value="2"/>
</dbReference>
<feature type="domain" description="BHLH" evidence="8">
    <location>
        <begin position="40"/>
        <end position="93"/>
    </location>
</feature>
<evidence type="ECO:0000256" key="1">
    <source>
        <dbReference type="ARBA" id="ARBA00022737"/>
    </source>
</evidence>
<evidence type="ECO:0000256" key="4">
    <source>
        <dbReference type="ARBA" id="ARBA00023163"/>
    </source>
</evidence>
<evidence type="ECO:0000256" key="2">
    <source>
        <dbReference type="ARBA" id="ARBA00023015"/>
    </source>
</evidence>
<proteinExistence type="predicted"/>
<dbReference type="InterPro" id="IPR050933">
    <property type="entry name" value="Circadian_TF"/>
</dbReference>
<keyword evidence="10" id="KW-1185">Reference proteome</keyword>
<feature type="domain" description="PAS" evidence="7">
    <location>
        <begin position="287"/>
        <end position="350"/>
    </location>
</feature>
<keyword evidence="4" id="KW-0804">Transcription</keyword>
<dbReference type="SUPFAM" id="SSF55785">
    <property type="entry name" value="PYP-like sensor domain (PAS domain)"/>
    <property type="match status" value="2"/>
</dbReference>
<feature type="compositionally biased region" description="Basic and acidic residues" evidence="6">
    <location>
        <begin position="26"/>
        <end position="42"/>
    </location>
</feature>
<dbReference type="Gene3D" id="4.10.280.10">
    <property type="entry name" value="Helix-loop-helix DNA-binding domain"/>
    <property type="match status" value="1"/>
</dbReference>
<dbReference type="PANTHER" id="PTHR23042">
    <property type="entry name" value="CIRCADIAN PROTEIN CLOCK/ARNT/BMAL/PAS"/>
    <property type="match status" value="1"/>
</dbReference>
<dbReference type="GO" id="GO:0005667">
    <property type="term" value="C:transcription regulator complex"/>
    <property type="evidence" value="ECO:0007669"/>
    <property type="project" value="InterPro"/>
</dbReference>
<dbReference type="InterPro" id="IPR001067">
    <property type="entry name" value="Nuc_translocat"/>
</dbReference>
<comment type="caution">
    <text evidence="9">The sequence shown here is derived from an EMBL/GenBank/DDBJ whole genome shotgun (WGS) entry which is preliminary data.</text>
</comment>
<dbReference type="EMBL" id="LWCA01000040">
    <property type="protein sequence ID" value="OAF71575.1"/>
    <property type="molecule type" value="Genomic_DNA"/>
</dbReference>